<dbReference type="Proteomes" id="UP000095284">
    <property type="component" value="Unplaced"/>
</dbReference>
<keyword evidence="5" id="KW-1185">Reference proteome</keyword>
<evidence type="ECO:0000313" key="4">
    <source>
        <dbReference type="Proteomes" id="UP000095284"/>
    </source>
</evidence>
<reference evidence="3" key="2">
    <citation type="submission" date="2020-09" db="EMBL/GenBank/DDBJ databases">
        <authorList>
            <person name="Kikuchi T."/>
        </authorList>
    </citation>
    <scope>NUCLEOTIDE SEQUENCE</scope>
    <source>
        <strain evidence="3">Ka4C1</strain>
    </source>
</reference>
<feature type="compositionally biased region" description="Low complexity" evidence="1">
    <location>
        <begin position="41"/>
        <end position="56"/>
    </location>
</feature>
<sequence length="144" mass="16417">MITLKILLMYCMLGIGCYTQNVTNHIQQSSNSHVSEPGHVMQHSSMSMSHSQHSSSGDGRGFDPKLKAQLDKQHADILKQARMSMNIPHSEIEDFLRKKSVEAKRRVDDHMKRLEKNFKATQKAMEKQMANLAGLTHGMDHFRL</sequence>
<dbReference type="SMR" id="A0A1I7SDL9"/>
<keyword evidence="2" id="KW-0732">Signal</keyword>
<name>A0A1I7SDL9_BURXY</name>
<feature type="region of interest" description="Disordered" evidence="1">
    <location>
        <begin position="29"/>
        <end position="65"/>
    </location>
</feature>
<evidence type="ECO:0000256" key="1">
    <source>
        <dbReference type="SAM" id="MobiDB-lite"/>
    </source>
</evidence>
<dbReference type="WBParaSite" id="BXY_1112500.1">
    <property type="protein sequence ID" value="BXY_1112500.1"/>
    <property type="gene ID" value="BXY_1112500"/>
</dbReference>
<evidence type="ECO:0000313" key="3">
    <source>
        <dbReference type="EMBL" id="CAD5230018.1"/>
    </source>
</evidence>
<evidence type="ECO:0000256" key="2">
    <source>
        <dbReference type="SAM" id="SignalP"/>
    </source>
</evidence>
<dbReference type="AlphaFoldDB" id="A0A1I7SDL9"/>
<gene>
    <name evidence="3" type="ORF">BXYJ_LOCUS10777</name>
</gene>
<proteinExistence type="predicted"/>
<organism evidence="4 6">
    <name type="scientific">Bursaphelenchus xylophilus</name>
    <name type="common">Pinewood nematode worm</name>
    <name type="synonym">Aphelenchoides xylophilus</name>
    <dbReference type="NCBI Taxonomy" id="6326"/>
    <lineage>
        <taxon>Eukaryota</taxon>
        <taxon>Metazoa</taxon>
        <taxon>Ecdysozoa</taxon>
        <taxon>Nematoda</taxon>
        <taxon>Chromadorea</taxon>
        <taxon>Rhabditida</taxon>
        <taxon>Tylenchina</taxon>
        <taxon>Tylenchomorpha</taxon>
        <taxon>Aphelenchoidea</taxon>
        <taxon>Aphelenchoididae</taxon>
        <taxon>Bursaphelenchus</taxon>
    </lineage>
</organism>
<accession>A0A1I7SDL9</accession>
<dbReference type="Proteomes" id="UP000659654">
    <property type="component" value="Unassembled WGS sequence"/>
</dbReference>
<dbReference type="Proteomes" id="UP000582659">
    <property type="component" value="Unassembled WGS sequence"/>
</dbReference>
<dbReference type="PROSITE" id="PS51257">
    <property type="entry name" value="PROKAR_LIPOPROTEIN"/>
    <property type="match status" value="1"/>
</dbReference>
<dbReference type="EMBL" id="CAJFDI010000005">
    <property type="protein sequence ID" value="CAD5230018.1"/>
    <property type="molecule type" value="Genomic_DNA"/>
</dbReference>
<evidence type="ECO:0000313" key="6">
    <source>
        <dbReference type="WBParaSite" id="BXY_1112500.1"/>
    </source>
</evidence>
<evidence type="ECO:0000313" key="5">
    <source>
        <dbReference type="Proteomes" id="UP000659654"/>
    </source>
</evidence>
<reference evidence="6" key="1">
    <citation type="submission" date="2016-11" db="UniProtKB">
        <authorList>
            <consortium name="WormBaseParasite"/>
        </authorList>
    </citation>
    <scope>IDENTIFICATION</scope>
</reference>
<dbReference type="EMBL" id="CAJFCV020000005">
    <property type="protein sequence ID" value="CAG9120859.1"/>
    <property type="molecule type" value="Genomic_DNA"/>
</dbReference>
<feature type="chain" id="PRO_5036022151" evidence="2">
    <location>
        <begin position="20"/>
        <end position="144"/>
    </location>
</feature>
<protein>
    <submittedName>
        <fullName evidence="3">(pine wood nematode) hypothetical protein</fullName>
    </submittedName>
</protein>
<feature type="signal peptide" evidence="2">
    <location>
        <begin position="1"/>
        <end position="19"/>
    </location>
</feature>